<keyword evidence="11 22" id="KW-0547">Nucleotide-binding</keyword>
<feature type="transmembrane region" description="Helical" evidence="24">
    <location>
        <begin position="104"/>
        <end position="122"/>
    </location>
</feature>
<evidence type="ECO:0000256" key="1">
    <source>
        <dbReference type="ARBA" id="ARBA00004429"/>
    </source>
</evidence>
<dbReference type="CDD" id="cd14264">
    <property type="entry name" value="DAGK_IM"/>
    <property type="match status" value="1"/>
</dbReference>
<keyword evidence="12 24" id="KW-0418">Kinase</keyword>
<comment type="function">
    <text evidence="24">Catalyzes the ATP-dependent phosphorylation of sn-l,2-diacylglycerol (DAG) to phosphatidic acid. Involved in the recycling of diacylglycerol produced as a by-product during membrane-derived oligosaccharide (MDO) biosynthesis.</text>
</comment>
<evidence type="ECO:0000256" key="8">
    <source>
        <dbReference type="ARBA" id="ARBA00022679"/>
    </source>
</evidence>
<feature type="binding site" evidence="21">
    <location>
        <position position="74"/>
    </location>
    <ligand>
        <name>substrate</name>
    </ligand>
</feature>
<dbReference type="EMBL" id="VOLT01000001">
    <property type="protein sequence ID" value="TWX72009.1"/>
    <property type="molecule type" value="Genomic_DNA"/>
</dbReference>
<dbReference type="Pfam" id="PF01219">
    <property type="entry name" value="DAGK_prokar"/>
    <property type="match status" value="1"/>
</dbReference>
<feature type="binding site" evidence="21">
    <location>
        <position position="14"/>
    </location>
    <ligand>
        <name>substrate</name>
    </ligand>
</feature>
<feature type="binding site" evidence="21">
    <location>
        <position position="60"/>
    </location>
    <ligand>
        <name>substrate</name>
    </ligand>
</feature>
<feature type="binding site" evidence="23">
    <location>
        <position position="81"/>
    </location>
    <ligand>
        <name>a divalent metal cation</name>
        <dbReference type="ChEBI" id="CHEBI:60240"/>
    </ligand>
</feature>
<sequence>MKFDNNNKKTGINRIISAFENTCKGFYWLSKNEAAFKQEIILTITLTIVSFFLDVNALERTLLIASLLLILLTETLNTAIEAVVDRVGLELHELSGLAKDLGSTAVFISFTIAVVVWGGILCF</sequence>
<feature type="binding site" evidence="23">
    <location>
        <position position="33"/>
    </location>
    <ligand>
        <name>a divalent metal cation</name>
        <dbReference type="ChEBI" id="CHEBI:60240"/>
    </ligand>
</feature>
<keyword evidence="18" id="KW-0594">Phospholipid biosynthesis</keyword>
<dbReference type="Gene3D" id="1.10.287.3610">
    <property type="match status" value="1"/>
</dbReference>
<evidence type="ECO:0000256" key="19">
    <source>
        <dbReference type="ARBA" id="ARBA00023264"/>
    </source>
</evidence>
<evidence type="ECO:0000256" key="18">
    <source>
        <dbReference type="ARBA" id="ARBA00023209"/>
    </source>
</evidence>
<feature type="binding site" evidence="22">
    <location>
        <position position="81"/>
    </location>
    <ligand>
        <name>ATP</name>
        <dbReference type="ChEBI" id="CHEBI:30616"/>
    </ligand>
</feature>
<feature type="binding site" evidence="21">
    <location>
        <position position="103"/>
    </location>
    <ligand>
        <name>substrate</name>
    </ligand>
</feature>
<gene>
    <name evidence="25" type="ORF">ESZ36_01910</name>
</gene>
<evidence type="ECO:0000256" key="24">
    <source>
        <dbReference type="RuleBase" id="RU363065"/>
    </source>
</evidence>
<keyword evidence="14 23" id="KW-0460">Magnesium</keyword>
<evidence type="ECO:0000256" key="7">
    <source>
        <dbReference type="ARBA" id="ARBA00022519"/>
    </source>
</evidence>
<dbReference type="EC" id="2.7.1.107" evidence="3 24"/>
<keyword evidence="19 24" id="KW-1208">Phospholipid metabolism</keyword>
<evidence type="ECO:0000256" key="6">
    <source>
        <dbReference type="ARBA" id="ARBA00022516"/>
    </source>
</evidence>
<evidence type="ECO:0000256" key="22">
    <source>
        <dbReference type="PIRSR" id="PIRSR600829-3"/>
    </source>
</evidence>
<dbReference type="GO" id="GO:0005886">
    <property type="term" value="C:plasma membrane"/>
    <property type="evidence" value="ECO:0007669"/>
    <property type="project" value="UniProtKB-SubCell"/>
</dbReference>
<dbReference type="InterPro" id="IPR033718">
    <property type="entry name" value="DAGK_prok"/>
</dbReference>
<evidence type="ECO:0000256" key="21">
    <source>
        <dbReference type="PIRSR" id="PIRSR600829-2"/>
    </source>
</evidence>
<dbReference type="GO" id="GO:0006654">
    <property type="term" value="P:phosphatidic acid biosynthetic process"/>
    <property type="evidence" value="ECO:0007669"/>
    <property type="project" value="InterPro"/>
</dbReference>
<dbReference type="InterPro" id="IPR000829">
    <property type="entry name" value="DAGK"/>
</dbReference>
<dbReference type="AlphaFoldDB" id="A0A5C6QT06"/>
<feature type="active site" description="Proton acceptor" evidence="20">
    <location>
        <position position="74"/>
    </location>
</feature>
<evidence type="ECO:0000313" key="25">
    <source>
        <dbReference type="EMBL" id="TWX72009.1"/>
    </source>
</evidence>
<keyword evidence="17 24" id="KW-0472">Membrane</keyword>
<evidence type="ECO:0000256" key="16">
    <source>
        <dbReference type="ARBA" id="ARBA00023098"/>
    </source>
</evidence>
<keyword evidence="10 23" id="KW-0479">Metal-binding</keyword>
<evidence type="ECO:0000256" key="9">
    <source>
        <dbReference type="ARBA" id="ARBA00022692"/>
    </source>
</evidence>
<evidence type="ECO:0000256" key="10">
    <source>
        <dbReference type="ARBA" id="ARBA00022723"/>
    </source>
</evidence>
<dbReference type="GO" id="GO:0046872">
    <property type="term" value="F:metal ion binding"/>
    <property type="evidence" value="ECO:0007669"/>
    <property type="project" value="UniProtKB-KW"/>
</dbReference>
<evidence type="ECO:0000256" key="3">
    <source>
        <dbReference type="ARBA" id="ARBA00012133"/>
    </source>
</evidence>
<evidence type="ECO:0000256" key="11">
    <source>
        <dbReference type="ARBA" id="ARBA00022741"/>
    </source>
</evidence>
<feature type="binding site" evidence="22">
    <location>
        <begin position="99"/>
        <end position="100"/>
    </location>
    <ligand>
        <name>ATP</name>
        <dbReference type="ChEBI" id="CHEBI:30616"/>
    </ligand>
</feature>
<keyword evidence="8 24" id="KW-0808">Transferase</keyword>
<evidence type="ECO:0000256" key="23">
    <source>
        <dbReference type="PIRSR" id="PIRSR600829-4"/>
    </source>
</evidence>
<feature type="binding site" evidence="22">
    <location>
        <position position="14"/>
    </location>
    <ligand>
        <name>ATP</name>
        <dbReference type="ChEBI" id="CHEBI:30616"/>
    </ligand>
</feature>
<evidence type="ECO:0000256" key="12">
    <source>
        <dbReference type="ARBA" id="ARBA00022777"/>
    </source>
</evidence>
<evidence type="ECO:0000313" key="26">
    <source>
        <dbReference type="Proteomes" id="UP000321822"/>
    </source>
</evidence>
<dbReference type="GO" id="GO:0005524">
    <property type="term" value="F:ATP binding"/>
    <property type="evidence" value="ECO:0007669"/>
    <property type="project" value="UniProtKB-KW"/>
</dbReference>
<evidence type="ECO:0000256" key="2">
    <source>
        <dbReference type="ARBA" id="ARBA00005967"/>
    </source>
</evidence>
<comment type="subcellular location">
    <subcellularLocation>
        <location evidence="1 24">Cell inner membrane</location>
        <topology evidence="1 24">Multi-pass membrane protein</topology>
    </subcellularLocation>
</comment>
<accession>A0A5C6QT06</accession>
<feature type="binding site" evidence="22">
    <location>
        <begin position="90"/>
        <end position="92"/>
    </location>
    <ligand>
        <name>ATP</name>
        <dbReference type="ChEBI" id="CHEBI:30616"/>
    </ligand>
</feature>
<keyword evidence="5" id="KW-1003">Cell membrane</keyword>
<comment type="caution">
    <text evidence="24">Lacks conserved residue(s) required for the propagation of feature annotation.</text>
</comment>
<dbReference type="OrthoDB" id="9796011at2"/>
<keyword evidence="7 24" id="KW-0997">Cell inner membrane</keyword>
<evidence type="ECO:0000256" key="13">
    <source>
        <dbReference type="ARBA" id="ARBA00022840"/>
    </source>
</evidence>
<dbReference type="RefSeq" id="WP_146782751.1">
    <property type="nucleotide sequence ID" value="NZ_VOLT01000001.1"/>
</dbReference>
<evidence type="ECO:0000256" key="5">
    <source>
        <dbReference type="ARBA" id="ARBA00022475"/>
    </source>
</evidence>
<keyword evidence="16 24" id="KW-0443">Lipid metabolism</keyword>
<comment type="catalytic activity">
    <reaction evidence="24">
        <text>a 1,2-diacyl-sn-glycerol + ATP = a 1,2-diacyl-sn-glycero-3-phosphate + ADP + H(+)</text>
        <dbReference type="Rhea" id="RHEA:10272"/>
        <dbReference type="ChEBI" id="CHEBI:15378"/>
        <dbReference type="ChEBI" id="CHEBI:17815"/>
        <dbReference type="ChEBI" id="CHEBI:30616"/>
        <dbReference type="ChEBI" id="CHEBI:58608"/>
        <dbReference type="ChEBI" id="CHEBI:456216"/>
        <dbReference type="EC" id="2.7.1.107"/>
    </reaction>
</comment>
<evidence type="ECO:0000256" key="15">
    <source>
        <dbReference type="ARBA" id="ARBA00022989"/>
    </source>
</evidence>
<comment type="caution">
    <text evidence="25">The sequence shown here is derived from an EMBL/GenBank/DDBJ whole genome shotgun (WGS) entry which is preliminary data.</text>
</comment>
<feature type="binding site" evidence="21">
    <location>
        <begin position="35"/>
        <end position="39"/>
    </location>
    <ligand>
        <name>substrate</name>
    </ligand>
</feature>
<keyword evidence="6" id="KW-0444">Lipid biosynthesis</keyword>
<reference evidence="25 26" key="1">
    <citation type="submission" date="2019-07" db="EMBL/GenBank/DDBJ databases">
        <title>Genomes of sea-ice associated Colwellia species.</title>
        <authorList>
            <person name="Bowman J.P."/>
        </authorList>
    </citation>
    <scope>NUCLEOTIDE SEQUENCE [LARGE SCALE GENOMIC DNA]</scope>
    <source>
        <strain evidence="25 26">ACAM 459</strain>
    </source>
</reference>
<keyword evidence="26" id="KW-1185">Reference proteome</keyword>
<keyword evidence="9 24" id="KW-0812">Transmembrane</keyword>
<name>A0A5C6QT06_9GAMM</name>
<dbReference type="Proteomes" id="UP000321822">
    <property type="component" value="Unassembled WGS sequence"/>
</dbReference>
<dbReference type="PROSITE" id="PS01069">
    <property type="entry name" value="DAGK_PROKAR"/>
    <property type="match status" value="1"/>
</dbReference>
<evidence type="ECO:0000256" key="14">
    <source>
        <dbReference type="ARBA" id="ARBA00022842"/>
    </source>
</evidence>
<dbReference type="GO" id="GO:0004143">
    <property type="term" value="F:ATP-dependent diacylglycerol kinase activity"/>
    <property type="evidence" value="ECO:0007669"/>
    <property type="project" value="UniProtKB-EC"/>
</dbReference>
<dbReference type="PANTHER" id="PTHR34299:SF1">
    <property type="entry name" value="DIACYLGLYCEROL KINASE"/>
    <property type="match status" value="1"/>
</dbReference>
<proteinExistence type="inferred from homology"/>
<feature type="binding site" evidence="22">
    <location>
        <position position="33"/>
    </location>
    <ligand>
        <name>ATP</name>
        <dbReference type="ChEBI" id="CHEBI:30616"/>
    </ligand>
</feature>
<evidence type="ECO:0000256" key="17">
    <source>
        <dbReference type="ARBA" id="ARBA00023136"/>
    </source>
</evidence>
<keyword evidence="13 22" id="KW-0067">ATP-binding</keyword>
<evidence type="ECO:0000256" key="20">
    <source>
        <dbReference type="PIRSR" id="PIRSR600829-1"/>
    </source>
</evidence>
<dbReference type="InterPro" id="IPR036945">
    <property type="entry name" value="DAGK_sf"/>
</dbReference>
<organism evidence="25 26">
    <name type="scientific">Colwellia demingiae</name>
    <dbReference type="NCBI Taxonomy" id="89401"/>
    <lineage>
        <taxon>Bacteria</taxon>
        <taxon>Pseudomonadati</taxon>
        <taxon>Pseudomonadota</taxon>
        <taxon>Gammaproteobacteria</taxon>
        <taxon>Alteromonadales</taxon>
        <taxon>Colwelliaceae</taxon>
        <taxon>Colwellia</taxon>
    </lineage>
</organism>
<dbReference type="PANTHER" id="PTHR34299">
    <property type="entry name" value="DIACYLGLYCEROL KINASE"/>
    <property type="match status" value="1"/>
</dbReference>
<keyword evidence="15 24" id="KW-1133">Transmembrane helix</keyword>
<protein>
    <recommendedName>
        <fullName evidence="4 24">Diacylglycerol kinase</fullName>
        <ecNumber evidence="3 24">2.7.1.107</ecNumber>
    </recommendedName>
</protein>
<comment type="cofactor">
    <cofactor evidence="23">
        <name>Mg(2+)</name>
        <dbReference type="ChEBI" id="CHEBI:18420"/>
    </cofactor>
    <text evidence="23">Mn(2+), Zn(2+), Cd(2+) and Co(2+) support activity to lesser extents.</text>
</comment>
<comment type="similarity">
    <text evidence="2 24">Belongs to the bacterial diacylglycerol kinase family.</text>
</comment>
<evidence type="ECO:0000256" key="4">
    <source>
        <dbReference type="ARBA" id="ARBA00017575"/>
    </source>
</evidence>
<feature type="transmembrane region" description="Helical" evidence="24">
    <location>
        <begin position="62"/>
        <end position="84"/>
    </location>
</feature>